<dbReference type="EMBL" id="JAGFBR010000011">
    <property type="protein sequence ID" value="KAH0458618.1"/>
    <property type="molecule type" value="Genomic_DNA"/>
</dbReference>
<dbReference type="SUPFAM" id="SSF143503">
    <property type="entry name" value="PUG domain-like"/>
    <property type="match status" value="1"/>
</dbReference>
<feature type="region of interest" description="Disordered" evidence="1">
    <location>
        <begin position="59"/>
        <end position="78"/>
    </location>
</feature>
<protein>
    <submittedName>
        <fullName evidence="2">Uncharacterized protein</fullName>
    </submittedName>
</protein>
<comment type="caution">
    <text evidence="2">The sequence shown here is derived from an EMBL/GenBank/DDBJ whole genome shotgun (WGS) entry which is preliminary data.</text>
</comment>
<keyword evidence="3" id="KW-1185">Reference proteome</keyword>
<dbReference type="CDD" id="cd09212">
    <property type="entry name" value="PUB"/>
    <property type="match status" value="1"/>
</dbReference>
<name>A0AAV7GS82_DENCH</name>
<accession>A0AAV7GS82</accession>
<gene>
    <name evidence="2" type="ORF">IEQ34_011432</name>
</gene>
<evidence type="ECO:0000313" key="3">
    <source>
        <dbReference type="Proteomes" id="UP000775213"/>
    </source>
</evidence>
<dbReference type="Proteomes" id="UP000775213">
    <property type="component" value="Unassembled WGS sequence"/>
</dbReference>
<dbReference type="PANTHER" id="PTHR47694:SF1">
    <property type="entry name" value="PLANT UBX DOMAIN-CONTAINING PROTEIN 2"/>
    <property type="match status" value="1"/>
</dbReference>
<dbReference type="PANTHER" id="PTHR47694">
    <property type="entry name" value="PLANT UBX DOMAIN-CONTAINING PROTEIN 2"/>
    <property type="match status" value="1"/>
</dbReference>
<sequence length="221" mass="24877">MGNPRIKEVIGDAVRGLELLECIGFRIQEKDGEKRATYEAQGKGCCGAETETMQRLLPEKKSEQKSIDRKNPGDGRQELRRWSVARELPNSSLLSEASVEIVVKLLRNIHTGNQRIKEVIGDAVGGLELLECVGFRIQEKDGEKRATYEAQGKGCCGAETETMQRLVPEKKSEQKSIDRKVVCFLCLFFKGFNIKLNFGDFSFFSPSTRRMRNLIASQSKL</sequence>
<evidence type="ECO:0000313" key="2">
    <source>
        <dbReference type="EMBL" id="KAH0458618.1"/>
    </source>
</evidence>
<evidence type="ECO:0000256" key="1">
    <source>
        <dbReference type="SAM" id="MobiDB-lite"/>
    </source>
</evidence>
<organism evidence="2 3">
    <name type="scientific">Dendrobium chrysotoxum</name>
    <name type="common">Orchid</name>
    <dbReference type="NCBI Taxonomy" id="161865"/>
    <lineage>
        <taxon>Eukaryota</taxon>
        <taxon>Viridiplantae</taxon>
        <taxon>Streptophyta</taxon>
        <taxon>Embryophyta</taxon>
        <taxon>Tracheophyta</taxon>
        <taxon>Spermatophyta</taxon>
        <taxon>Magnoliopsida</taxon>
        <taxon>Liliopsida</taxon>
        <taxon>Asparagales</taxon>
        <taxon>Orchidaceae</taxon>
        <taxon>Epidendroideae</taxon>
        <taxon>Malaxideae</taxon>
        <taxon>Dendrobiinae</taxon>
        <taxon>Dendrobium</taxon>
    </lineage>
</organism>
<proteinExistence type="predicted"/>
<reference evidence="2 3" key="1">
    <citation type="journal article" date="2021" name="Hortic Res">
        <title>Chromosome-scale assembly of the Dendrobium chrysotoxum genome enhances the understanding of orchid evolution.</title>
        <authorList>
            <person name="Zhang Y."/>
            <person name="Zhang G.Q."/>
            <person name="Zhang D."/>
            <person name="Liu X.D."/>
            <person name="Xu X.Y."/>
            <person name="Sun W.H."/>
            <person name="Yu X."/>
            <person name="Zhu X."/>
            <person name="Wang Z.W."/>
            <person name="Zhao X."/>
            <person name="Zhong W.Y."/>
            <person name="Chen H."/>
            <person name="Yin W.L."/>
            <person name="Huang T."/>
            <person name="Niu S.C."/>
            <person name="Liu Z.J."/>
        </authorList>
    </citation>
    <scope>NUCLEOTIDE SEQUENCE [LARGE SCALE GENOMIC DNA]</scope>
    <source>
        <strain evidence="2">Lindl</strain>
    </source>
</reference>
<dbReference type="InterPro" id="IPR036339">
    <property type="entry name" value="PUB-like_dom_sf"/>
</dbReference>
<dbReference type="GO" id="GO:0050832">
    <property type="term" value="P:defense response to fungus"/>
    <property type="evidence" value="ECO:0007669"/>
    <property type="project" value="TreeGrafter"/>
</dbReference>
<dbReference type="AlphaFoldDB" id="A0AAV7GS82"/>